<proteinExistence type="inferred from homology"/>
<dbReference type="InterPro" id="IPR052149">
    <property type="entry name" value="17-beta-HSD3-like"/>
</dbReference>
<comment type="caution">
    <text evidence="5">The sequence shown here is derived from an EMBL/GenBank/DDBJ whole genome shotgun (WGS) entry which is preliminary data.</text>
</comment>
<dbReference type="PANTHER" id="PTHR44889:SF1">
    <property type="entry name" value="INACTIVE HYDROXYSTEROID DEHYDROGENASE-LIKE PROTEIN 1"/>
    <property type="match status" value="1"/>
</dbReference>
<dbReference type="EMBL" id="CAKOGL010000013">
    <property type="protein sequence ID" value="CAH2093996.1"/>
    <property type="molecule type" value="Genomic_DNA"/>
</dbReference>
<accession>A0AAU9U7Q9</accession>
<evidence type="ECO:0000313" key="6">
    <source>
        <dbReference type="Proteomes" id="UP001153954"/>
    </source>
</evidence>
<evidence type="ECO:0000313" key="5">
    <source>
        <dbReference type="EMBL" id="CAH2093996.1"/>
    </source>
</evidence>
<evidence type="ECO:0000256" key="1">
    <source>
        <dbReference type="ARBA" id="ARBA00004173"/>
    </source>
</evidence>
<keyword evidence="6" id="KW-1185">Reference proteome</keyword>
<comment type="subcellular location">
    <subcellularLocation>
        <location evidence="1">Mitochondrion</location>
    </subcellularLocation>
</comment>
<comment type="similarity">
    <text evidence="4">Belongs to the short-chain dehydrogenases/reductases (SDR) family. 17-beta-HSD 3 subfamily.</text>
</comment>
<dbReference type="Proteomes" id="UP001153954">
    <property type="component" value="Unassembled WGS sequence"/>
</dbReference>
<dbReference type="AlphaFoldDB" id="A0AAU9U7Q9"/>
<dbReference type="InterPro" id="IPR036291">
    <property type="entry name" value="NAD(P)-bd_dom_sf"/>
</dbReference>
<dbReference type="PANTHER" id="PTHR44889">
    <property type="entry name" value="INACTIVE HYDROXYSTEROID DEHYDROGENASE-LIKE PROTEIN 1"/>
    <property type="match status" value="1"/>
</dbReference>
<dbReference type="InterPro" id="IPR002347">
    <property type="entry name" value="SDR_fam"/>
</dbReference>
<protein>
    <recommendedName>
        <fullName evidence="7">Short-chain dehydrogenase</fullName>
    </recommendedName>
</protein>
<evidence type="ECO:0000256" key="4">
    <source>
        <dbReference type="ARBA" id="ARBA00038261"/>
    </source>
</evidence>
<name>A0AAU9U7Q9_EUPED</name>
<keyword evidence="3" id="KW-0496">Mitochondrion</keyword>
<evidence type="ECO:0000256" key="3">
    <source>
        <dbReference type="ARBA" id="ARBA00023128"/>
    </source>
</evidence>
<sequence length="98" mass="11147">MVDYIFSTNTSIKNNSLAARGCDIILVSRSIDKLKATATEIENEYKVNTKIIQVDFSQGDEIYDKLSKEINDLEIGTLVNNVGISYTYPEYFLDLPDW</sequence>
<reference evidence="5" key="1">
    <citation type="submission" date="2022-03" db="EMBL/GenBank/DDBJ databases">
        <authorList>
            <person name="Tunstrom K."/>
        </authorList>
    </citation>
    <scope>NUCLEOTIDE SEQUENCE</scope>
</reference>
<keyword evidence="2" id="KW-0521">NADP</keyword>
<organism evidence="5 6">
    <name type="scientific">Euphydryas editha</name>
    <name type="common">Edith's checkerspot</name>
    <dbReference type="NCBI Taxonomy" id="104508"/>
    <lineage>
        <taxon>Eukaryota</taxon>
        <taxon>Metazoa</taxon>
        <taxon>Ecdysozoa</taxon>
        <taxon>Arthropoda</taxon>
        <taxon>Hexapoda</taxon>
        <taxon>Insecta</taxon>
        <taxon>Pterygota</taxon>
        <taxon>Neoptera</taxon>
        <taxon>Endopterygota</taxon>
        <taxon>Lepidoptera</taxon>
        <taxon>Glossata</taxon>
        <taxon>Ditrysia</taxon>
        <taxon>Papilionoidea</taxon>
        <taxon>Nymphalidae</taxon>
        <taxon>Nymphalinae</taxon>
        <taxon>Euphydryas</taxon>
    </lineage>
</organism>
<dbReference type="Gene3D" id="3.40.50.720">
    <property type="entry name" value="NAD(P)-binding Rossmann-like Domain"/>
    <property type="match status" value="1"/>
</dbReference>
<evidence type="ECO:0000256" key="2">
    <source>
        <dbReference type="ARBA" id="ARBA00022857"/>
    </source>
</evidence>
<dbReference type="SUPFAM" id="SSF51735">
    <property type="entry name" value="NAD(P)-binding Rossmann-fold domains"/>
    <property type="match status" value="1"/>
</dbReference>
<dbReference type="Pfam" id="PF00106">
    <property type="entry name" value="adh_short"/>
    <property type="match status" value="1"/>
</dbReference>
<dbReference type="GO" id="GO:0005739">
    <property type="term" value="C:mitochondrion"/>
    <property type="evidence" value="ECO:0007669"/>
    <property type="project" value="UniProtKB-SubCell"/>
</dbReference>
<gene>
    <name evidence="5" type="ORF">EEDITHA_LOCUS9602</name>
</gene>
<evidence type="ECO:0008006" key="7">
    <source>
        <dbReference type="Google" id="ProtNLM"/>
    </source>
</evidence>